<reference evidence="1 2" key="1">
    <citation type="submission" date="2020-11" db="EMBL/GenBank/DDBJ databases">
        <title>Genome seq and assembly of Sphingosinicella sp.</title>
        <authorList>
            <person name="Chhetri G."/>
        </authorList>
    </citation>
    <scope>NUCLEOTIDE SEQUENCE [LARGE SCALE GENOMIC DNA]</scope>
    <source>
        <strain evidence="1 2">UDD2</strain>
    </source>
</reference>
<accession>A0A7T2GKK7</accession>
<dbReference type="EMBL" id="CP065592">
    <property type="protein sequence ID" value="QPQ55579.1"/>
    <property type="molecule type" value="Genomic_DNA"/>
</dbReference>
<proteinExistence type="predicted"/>
<evidence type="ECO:0000313" key="2">
    <source>
        <dbReference type="Proteomes" id="UP000594873"/>
    </source>
</evidence>
<dbReference type="AlphaFoldDB" id="A0A7T2GKK7"/>
<dbReference type="RefSeq" id="WP_200972251.1">
    <property type="nucleotide sequence ID" value="NZ_CP065592.1"/>
</dbReference>
<gene>
    <name evidence="1" type="ORF">IC614_02965</name>
</gene>
<dbReference type="KEGG" id="sflv:IC614_02965"/>
<organism evidence="1 2">
    <name type="scientific">Allosphingosinicella flava</name>
    <dbReference type="NCBI Taxonomy" id="2771430"/>
    <lineage>
        <taxon>Bacteria</taxon>
        <taxon>Pseudomonadati</taxon>
        <taxon>Pseudomonadota</taxon>
        <taxon>Alphaproteobacteria</taxon>
        <taxon>Sphingomonadales</taxon>
        <taxon>Sphingomonadaceae</taxon>
        <taxon>Allosphingosinicella</taxon>
    </lineage>
</organism>
<dbReference type="Proteomes" id="UP000594873">
    <property type="component" value="Chromosome"/>
</dbReference>
<keyword evidence="2" id="KW-1185">Reference proteome</keyword>
<evidence type="ECO:0000313" key="1">
    <source>
        <dbReference type="EMBL" id="QPQ55579.1"/>
    </source>
</evidence>
<name>A0A7T2GKK7_9SPHN</name>
<protein>
    <submittedName>
        <fullName evidence="1">Uncharacterized protein</fullName>
    </submittedName>
</protein>
<sequence length="80" mass="9346">MTAAKPITLTSQASSDWKKWPRNRHWDGHDLDEVQVMFAFSNKAAPERTYLAKQLNWKGFNDETRITWFKVVKAYEGDGE</sequence>